<name>A0A1E1MWI8_RHYSE</name>
<reference evidence="3" key="1">
    <citation type="submission" date="2016-03" db="EMBL/GenBank/DDBJ databases">
        <authorList>
            <person name="Guldener U."/>
        </authorList>
    </citation>
    <scope>NUCLEOTIDE SEQUENCE [LARGE SCALE GENOMIC DNA]</scope>
</reference>
<dbReference type="Proteomes" id="UP000177625">
    <property type="component" value="Unassembled WGS sequence"/>
</dbReference>
<evidence type="ECO:0000256" key="1">
    <source>
        <dbReference type="SAM" id="MobiDB-lite"/>
    </source>
</evidence>
<dbReference type="AlphaFoldDB" id="A0A1E1MWI8"/>
<protein>
    <submittedName>
        <fullName evidence="2">Uncharacterized protein</fullName>
    </submittedName>
</protein>
<proteinExistence type="predicted"/>
<sequence>MTDSDTSSSEFEDSEYIDNEVETDNKRVKHLDVGIRDLDEGESDEARYEDKGVGSSYESLSENRFNKEISKYFSNNSLESEVEIDNKDIEGLSMKVIDINNNNISDFLL</sequence>
<feature type="compositionally biased region" description="Acidic residues" evidence="1">
    <location>
        <begin position="10"/>
        <end position="22"/>
    </location>
</feature>
<feature type="region of interest" description="Disordered" evidence="1">
    <location>
        <begin position="1"/>
        <end position="22"/>
    </location>
</feature>
<organism evidence="2 3">
    <name type="scientific">Rhynchosporium secalis</name>
    <name type="common">Barley scald fungus</name>
    <dbReference type="NCBI Taxonomy" id="38038"/>
    <lineage>
        <taxon>Eukaryota</taxon>
        <taxon>Fungi</taxon>
        <taxon>Dikarya</taxon>
        <taxon>Ascomycota</taxon>
        <taxon>Pezizomycotina</taxon>
        <taxon>Leotiomycetes</taxon>
        <taxon>Helotiales</taxon>
        <taxon>Ploettnerulaceae</taxon>
        <taxon>Rhynchosporium</taxon>
    </lineage>
</organism>
<evidence type="ECO:0000313" key="3">
    <source>
        <dbReference type="Proteomes" id="UP000177625"/>
    </source>
</evidence>
<evidence type="ECO:0000313" key="2">
    <source>
        <dbReference type="EMBL" id="CZT53451.1"/>
    </source>
</evidence>
<gene>
    <name evidence="2" type="ORF">RSE6_15026</name>
</gene>
<accession>A0A1E1MWI8</accession>
<keyword evidence="3" id="KW-1185">Reference proteome</keyword>
<dbReference type="EMBL" id="FJVC01000776">
    <property type="protein sequence ID" value="CZT53451.1"/>
    <property type="molecule type" value="Genomic_DNA"/>
</dbReference>